<evidence type="ECO:0000313" key="4">
    <source>
        <dbReference type="Proteomes" id="UP000230750"/>
    </source>
</evidence>
<dbReference type="GO" id="GO:0019319">
    <property type="term" value="P:hexose biosynthetic process"/>
    <property type="evidence" value="ECO:0007669"/>
    <property type="project" value="TreeGrafter"/>
</dbReference>
<name>A0A2G8L527_STIJA</name>
<evidence type="ECO:0000313" key="3">
    <source>
        <dbReference type="EMBL" id="PIK55367.1"/>
    </source>
</evidence>
<feature type="compositionally biased region" description="Basic and acidic residues" evidence="1">
    <location>
        <begin position="78"/>
        <end position="88"/>
    </location>
</feature>
<feature type="region of interest" description="Disordered" evidence="1">
    <location>
        <begin position="74"/>
        <end position="112"/>
    </location>
</feature>
<comment type="caution">
    <text evidence="3">The sequence shown here is derived from an EMBL/GenBank/DDBJ whole genome shotgun (WGS) entry which is preliminary data.</text>
</comment>
<evidence type="ECO:0000256" key="2">
    <source>
        <dbReference type="SAM" id="SignalP"/>
    </source>
</evidence>
<reference evidence="3 4" key="1">
    <citation type="journal article" date="2017" name="PLoS Biol.">
        <title>The sea cucumber genome provides insights into morphological evolution and visceral regeneration.</title>
        <authorList>
            <person name="Zhang X."/>
            <person name="Sun L."/>
            <person name="Yuan J."/>
            <person name="Sun Y."/>
            <person name="Gao Y."/>
            <person name="Zhang L."/>
            <person name="Li S."/>
            <person name="Dai H."/>
            <person name="Hamel J.F."/>
            <person name="Liu C."/>
            <person name="Yu Y."/>
            <person name="Liu S."/>
            <person name="Lin W."/>
            <person name="Guo K."/>
            <person name="Jin S."/>
            <person name="Xu P."/>
            <person name="Storey K.B."/>
            <person name="Huan P."/>
            <person name="Zhang T."/>
            <person name="Zhou Y."/>
            <person name="Zhang J."/>
            <person name="Lin C."/>
            <person name="Li X."/>
            <person name="Xing L."/>
            <person name="Huo D."/>
            <person name="Sun M."/>
            <person name="Wang L."/>
            <person name="Mercier A."/>
            <person name="Li F."/>
            <person name="Yang H."/>
            <person name="Xiang J."/>
        </authorList>
    </citation>
    <scope>NUCLEOTIDE SEQUENCE [LARGE SCALE GENOMIC DNA]</scope>
    <source>
        <strain evidence="3">Shaxun</strain>
        <tissue evidence="3">Muscle</tissue>
    </source>
</reference>
<feature type="compositionally biased region" description="Basic and acidic residues" evidence="1">
    <location>
        <begin position="166"/>
        <end position="176"/>
    </location>
</feature>
<gene>
    <name evidence="3" type="ORF">BSL78_07737</name>
</gene>
<dbReference type="Gene3D" id="3.40.50.300">
    <property type="entry name" value="P-loop containing nucleotide triphosphate hydrolases"/>
    <property type="match status" value="1"/>
</dbReference>
<dbReference type="InterPro" id="IPR052654">
    <property type="entry name" value="CS_Sulfotransferase"/>
</dbReference>
<feature type="region of interest" description="Disordered" evidence="1">
    <location>
        <begin position="166"/>
        <end position="220"/>
    </location>
</feature>
<dbReference type="AlphaFoldDB" id="A0A2G8L527"/>
<organism evidence="3 4">
    <name type="scientific">Stichopus japonicus</name>
    <name type="common">Sea cucumber</name>
    <dbReference type="NCBI Taxonomy" id="307972"/>
    <lineage>
        <taxon>Eukaryota</taxon>
        <taxon>Metazoa</taxon>
        <taxon>Echinodermata</taxon>
        <taxon>Eleutherozoa</taxon>
        <taxon>Echinozoa</taxon>
        <taxon>Holothuroidea</taxon>
        <taxon>Aspidochirotacea</taxon>
        <taxon>Aspidochirotida</taxon>
        <taxon>Stichopodidae</taxon>
        <taxon>Apostichopus</taxon>
    </lineage>
</organism>
<feature type="chain" id="PRO_5013567118" evidence="2">
    <location>
        <begin position="22"/>
        <end position="292"/>
    </location>
</feature>
<dbReference type="PANTHER" id="PTHR15723:SF0">
    <property type="entry name" value="CARBOHYDRATE SULFOTRANSFERASE 15"/>
    <property type="match status" value="1"/>
</dbReference>
<keyword evidence="2" id="KW-0732">Signal</keyword>
<dbReference type="Proteomes" id="UP000230750">
    <property type="component" value="Unassembled WGS sequence"/>
</dbReference>
<dbReference type="EMBL" id="MRZV01000218">
    <property type="protein sequence ID" value="PIK55367.1"/>
    <property type="molecule type" value="Genomic_DNA"/>
</dbReference>
<sequence>MVGLIILVIIVIYIDLTFVYSDENGKNEKEFAEINVPPNHHAEVKVADVVVHVEEIVRKSEQIIGKSVGNSVYQGDGIHQEEDSHDLTSNDGYEQEYSNYNNGPDQQESDLDQDTSAIGVDSNEVGQEELIDVAFEYSERREAVGDSTYYGGNDHRLHELDDIEEGNEKSHRHDEQDYLQNGNDEGKAAKEEEEEEKEIDTKQNVGKGGRKGKRGKGGGKTVELVDDFTRDWNISEEMRRLAPVVFKNVPPRFQPGYQGFCWSNAEHAMRCLPYFYLLGMPKCGTTDIWDRL</sequence>
<protein>
    <submittedName>
        <fullName evidence="3">Uncharacterized protein</fullName>
    </submittedName>
</protein>
<feature type="signal peptide" evidence="2">
    <location>
        <begin position="1"/>
        <end position="21"/>
    </location>
</feature>
<keyword evidence="4" id="KW-1185">Reference proteome</keyword>
<feature type="compositionally biased region" description="Basic residues" evidence="1">
    <location>
        <begin position="208"/>
        <end position="217"/>
    </location>
</feature>
<proteinExistence type="predicted"/>
<dbReference type="OrthoDB" id="8068875at2759"/>
<dbReference type="PANTHER" id="PTHR15723">
    <property type="entry name" value="CARBOHYDRATE SULFOTRANSFERASE 15"/>
    <property type="match status" value="1"/>
</dbReference>
<dbReference type="GO" id="GO:0050659">
    <property type="term" value="F:N-acetylgalactosamine 4-sulfate 6-O-sulfotransferase activity"/>
    <property type="evidence" value="ECO:0007669"/>
    <property type="project" value="TreeGrafter"/>
</dbReference>
<accession>A0A2G8L527</accession>
<feature type="compositionally biased region" description="Polar residues" evidence="1">
    <location>
        <begin position="89"/>
        <end position="106"/>
    </location>
</feature>
<dbReference type="InterPro" id="IPR027417">
    <property type="entry name" value="P-loop_NTPase"/>
</dbReference>
<evidence type="ECO:0000256" key="1">
    <source>
        <dbReference type="SAM" id="MobiDB-lite"/>
    </source>
</evidence>
<dbReference type="SUPFAM" id="SSF52540">
    <property type="entry name" value="P-loop containing nucleoside triphosphate hydrolases"/>
    <property type="match status" value="1"/>
</dbReference>